<proteinExistence type="predicted"/>
<keyword evidence="6" id="KW-0067">ATP-binding</keyword>
<dbReference type="InterPro" id="IPR051182">
    <property type="entry name" value="Euk_NMN_adenylyltrnsfrase"/>
</dbReference>
<dbReference type="GO" id="GO:0004515">
    <property type="term" value="F:nicotinate-nucleotide adenylyltransferase activity"/>
    <property type="evidence" value="ECO:0007669"/>
    <property type="project" value="TreeGrafter"/>
</dbReference>
<organism evidence="9">
    <name type="scientific">Trepomonas sp. PC1</name>
    <dbReference type="NCBI Taxonomy" id="1076344"/>
    <lineage>
        <taxon>Eukaryota</taxon>
        <taxon>Metamonada</taxon>
        <taxon>Diplomonadida</taxon>
        <taxon>Hexamitidae</taxon>
        <taxon>Hexamitinae</taxon>
        <taxon>Trepomonas</taxon>
    </lineage>
</organism>
<dbReference type="CDD" id="cd02165">
    <property type="entry name" value="NMNAT"/>
    <property type="match status" value="1"/>
</dbReference>
<protein>
    <submittedName>
        <fullName evidence="9">Nicotinamide-nucleotide adenylyltransferase</fullName>
    </submittedName>
</protein>
<dbReference type="Pfam" id="PF01467">
    <property type="entry name" value="CTP_transf_like"/>
    <property type="match status" value="1"/>
</dbReference>
<dbReference type="GO" id="GO:0009435">
    <property type="term" value="P:NAD+ biosynthetic process"/>
    <property type="evidence" value="ECO:0007669"/>
    <property type="project" value="UniProtKB-UniPathway"/>
</dbReference>
<sequence length="210" mass="24515">AILLLCGALNPVTKGHIMMAETAHQFLSQDYLVNKVLFLPTNDKYPYKKLEKGVHRAKMIELAFQQSKISKILEVDHQDLEHSDFRPTAESIQLIKQRYQEQVFYISGLDQLKFMCDETKWSRQNITQMFSSCKLFVFQRPSGDGAVDDVEVLNTVKKHDYMQQYIDNKQVVILQQEICAASSTAVRNGDATWVWPEVWHYIQEHRLYNQ</sequence>
<keyword evidence="4 9" id="KW-0548">Nucleotidyltransferase</keyword>
<feature type="non-terminal residue" evidence="9">
    <location>
        <position position="1"/>
    </location>
</feature>
<evidence type="ECO:0000256" key="1">
    <source>
        <dbReference type="ARBA" id="ARBA00004790"/>
    </source>
</evidence>
<keyword evidence="5" id="KW-0547">Nucleotide-binding</keyword>
<feature type="domain" description="Cytidyltransferase-like" evidence="8">
    <location>
        <begin position="5"/>
        <end position="188"/>
    </location>
</feature>
<keyword evidence="2" id="KW-0662">Pyridine nucleotide biosynthesis</keyword>
<reference evidence="9" key="1">
    <citation type="submission" date="2015-07" db="EMBL/GenBank/DDBJ databases">
        <title>Adaptation to a free-living lifestyle via gene acquisitions in the diplomonad Trepomonas sp. PC1.</title>
        <authorList>
            <person name="Xu F."/>
            <person name="Jerlstrom-Hultqvist J."/>
            <person name="Kolisko M."/>
            <person name="Simpson A.G.B."/>
            <person name="Roger A.J."/>
            <person name="Svard S.G."/>
            <person name="Andersson J.O."/>
        </authorList>
    </citation>
    <scope>NUCLEOTIDE SEQUENCE</scope>
    <source>
        <strain evidence="9">PC1</strain>
    </source>
</reference>
<dbReference type="InterPro" id="IPR005248">
    <property type="entry name" value="NadD/NMNAT"/>
</dbReference>
<dbReference type="AlphaFoldDB" id="A0A146K477"/>
<dbReference type="UniPathway" id="UPA00253">
    <property type="reaction ID" value="UER00600"/>
</dbReference>
<dbReference type="PANTHER" id="PTHR12039">
    <property type="entry name" value="NICOTINAMIDE MONONUCLEOTIDE ADENYLYLTRANSFERASE"/>
    <property type="match status" value="1"/>
</dbReference>
<dbReference type="SUPFAM" id="SSF52374">
    <property type="entry name" value="Nucleotidylyl transferase"/>
    <property type="match status" value="1"/>
</dbReference>
<dbReference type="GO" id="GO:0000309">
    <property type="term" value="F:nicotinamide-nucleotide adenylyltransferase activity"/>
    <property type="evidence" value="ECO:0007669"/>
    <property type="project" value="TreeGrafter"/>
</dbReference>
<evidence type="ECO:0000313" key="9">
    <source>
        <dbReference type="EMBL" id="JAP91692.1"/>
    </source>
</evidence>
<evidence type="ECO:0000259" key="8">
    <source>
        <dbReference type="Pfam" id="PF01467"/>
    </source>
</evidence>
<dbReference type="PANTHER" id="PTHR12039:SF0">
    <property type="entry name" value="NICOTINAMIDE-NUCLEOTIDE ADENYLYLTRANSFERASE"/>
    <property type="match status" value="1"/>
</dbReference>
<evidence type="ECO:0000256" key="7">
    <source>
        <dbReference type="ARBA" id="ARBA00023027"/>
    </source>
</evidence>
<evidence type="ECO:0000256" key="4">
    <source>
        <dbReference type="ARBA" id="ARBA00022695"/>
    </source>
</evidence>
<comment type="pathway">
    <text evidence="1">Cofactor biosynthesis; NAD(+) biosynthesis.</text>
</comment>
<evidence type="ECO:0000256" key="5">
    <source>
        <dbReference type="ARBA" id="ARBA00022741"/>
    </source>
</evidence>
<dbReference type="GO" id="GO:0005524">
    <property type="term" value="F:ATP binding"/>
    <property type="evidence" value="ECO:0007669"/>
    <property type="project" value="UniProtKB-KW"/>
</dbReference>
<name>A0A146K477_9EUKA</name>
<accession>A0A146K477</accession>
<evidence type="ECO:0000256" key="2">
    <source>
        <dbReference type="ARBA" id="ARBA00022642"/>
    </source>
</evidence>
<dbReference type="EMBL" id="GDID01004914">
    <property type="protein sequence ID" value="JAP91692.1"/>
    <property type="molecule type" value="Transcribed_RNA"/>
</dbReference>
<gene>
    <name evidence="9" type="ORF">TPC1_16615</name>
</gene>
<evidence type="ECO:0000256" key="6">
    <source>
        <dbReference type="ARBA" id="ARBA00022840"/>
    </source>
</evidence>
<dbReference type="Gene3D" id="3.40.50.620">
    <property type="entry name" value="HUPs"/>
    <property type="match status" value="1"/>
</dbReference>
<keyword evidence="7" id="KW-0520">NAD</keyword>
<keyword evidence="3 9" id="KW-0808">Transferase</keyword>
<dbReference type="InterPro" id="IPR004821">
    <property type="entry name" value="Cyt_trans-like"/>
</dbReference>
<dbReference type="InterPro" id="IPR014729">
    <property type="entry name" value="Rossmann-like_a/b/a_fold"/>
</dbReference>
<evidence type="ECO:0000256" key="3">
    <source>
        <dbReference type="ARBA" id="ARBA00022679"/>
    </source>
</evidence>